<dbReference type="PANTHER" id="PTHR42929:SF3">
    <property type="entry name" value="PUTRESCINE TRANSPORT SYSTEM PERMEASE PROTEIN POTH"/>
    <property type="match status" value="1"/>
</dbReference>
<keyword evidence="7 8" id="KW-0472">Membrane</keyword>
<sequence length="305" mass="33577">MSGGADNKASGWRTPERASNKAFPSAVLPYAWLVAFFLAPLLVSLAISLTHALDSVPPYSNPLDWRSLNPDNYRSILSDDLYAVALRNSVRIAATTALLCLGLGYPMAYAMALEPPRRRQILLMAVILPFFTSSLIRTYAMINLLKETGLINQALIALHLVDPAHPPSILYTDWAVQIGMVYNYLPFMVLPIYANLVKIDWTLAEAARDLGAPQWKAFSRIILPLSWPGVLSGVLLVFIPACGEYVVPTLLGGQNYVMLGTQLSNEFFQNRDWPTASAVAILLLAILVVPLLVLQWIARRLEGAS</sequence>
<comment type="subcellular location">
    <subcellularLocation>
        <location evidence="1 8">Cell membrane</location>
        <topology evidence="1 8">Multi-pass membrane protein</topology>
    </subcellularLocation>
</comment>
<evidence type="ECO:0000256" key="6">
    <source>
        <dbReference type="ARBA" id="ARBA00022989"/>
    </source>
</evidence>
<dbReference type="PANTHER" id="PTHR42929">
    <property type="entry name" value="INNER MEMBRANE ABC TRANSPORTER PERMEASE PROTEIN YDCU-RELATED-RELATED"/>
    <property type="match status" value="1"/>
</dbReference>
<evidence type="ECO:0000256" key="1">
    <source>
        <dbReference type="ARBA" id="ARBA00004651"/>
    </source>
</evidence>
<dbReference type="Proteomes" id="UP001139104">
    <property type="component" value="Unassembled WGS sequence"/>
</dbReference>
<dbReference type="EMBL" id="JAIVFP010000001">
    <property type="protein sequence ID" value="MCI4682749.1"/>
    <property type="molecule type" value="Genomic_DNA"/>
</dbReference>
<evidence type="ECO:0000256" key="7">
    <source>
        <dbReference type="ARBA" id="ARBA00023136"/>
    </source>
</evidence>
<evidence type="ECO:0000256" key="5">
    <source>
        <dbReference type="ARBA" id="ARBA00022692"/>
    </source>
</evidence>
<reference evidence="10" key="1">
    <citation type="journal article" date="2022" name="ISME J.">
        <title>Identification of active gaseous-alkane degraders at natural gas seeps.</title>
        <authorList>
            <person name="Farhan Ul Haque M."/>
            <person name="Hernandez M."/>
            <person name="Crombie A.T."/>
            <person name="Murrell J.C."/>
        </authorList>
    </citation>
    <scope>NUCLEOTIDE SEQUENCE</scope>
    <source>
        <strain evidence="10">PC2</strain>
    </source>
</reference>
<protein>
    <submittedName>
        <fullName evidence="10">ABC transporter permease</fullName>
    </submittedName>
</protein>
<evidence type="ECO:0000313" key="10">
    <source>
        <dbReference type="EMBL" id="MCI4682749.1"/>
    </source>
</evidence>
<comment type="caution">
    <text evidence="10">The sequence shown here is derived from an EMBL/GenBank/DDBJ whole genome shotgun (WGS) entry which is preliminary data.</text>
</comment>
<evidence type="ECO:0000256" key="4">
    <source>
        <dbReference type="ARBA" id="ARBA00022475"/>
    </source>
</evidence>
<feature type="transmembrane region" description="Helical" evidence="8">
    <location>
        <begin position="121"/>
        <end position="142"/>
    </location>
</feature>
<accession>A0ABS9Z4Z7</accession>
<feature type="domain" description="ABC transmembrane type-1" evidence="9">
    <location>
        <begin position="86"/>
        <end position="294"/>
    </location>
</feature>
<dbReference type="CDD" id="cd06261">
    <property type="entry name" value="TM_PBP2"/>
    <property type="match status" value="1"/>
</dbReference>
<comment type="similarity">
    <text evidence="2">Belongs to the binding-protein-dependent transport system permease family. CysTW subfamily.</text>
</comment>
<evidence type="ECO:0000256" key="2">
    <source>
        <dbReference type="ARBA" id="ARBA00007069"/>
    </source>
</evidence>
<dbReference type="RefSeq" id="WP_243066745.1">
    <property type="nucleotide sequence ID" value="NZ_JAIVFK010000042.1"/>
</dbReference>
<dbReference type="SUPFAM" id="SSF161098">
    <property type="entry name" value="MetI-like"/>
    <property type="match status" value="1"/>
</dbReference>
<dbReference type="InterPro" id="IPR035906">
    <property type="entry name" value="MetI-like_sf"/>
</dbReference>
<feature type="transmembrane region" description="Helical" evidence="8">
    <location>
        <begin position="276"/>
        <end position="298"/>
    </location>
</feature>
<proteinExistence type="inferred from homology"/>
<keyword evidence="6 8" id="KW-1133">Transmembrane helix</keyword>
<keyword evidence="3 8" id="KW-0813">Transport</keyword>
<feature type="transmembrane region" description="Helical" evidence="8">
    <location>
        <begin position="90"/>
        <end position="109"/>
    </location>
</feature>
<feature type="transmembrane region" description="Helical" evidence="8">
    <location>
        <begin position="217"/>
        <end position="241"/>
    </location>
</feature>
<keyword evidence="11" id="KW-1185">Reference proteome</keyword>
<feature type="transmembrane region" description="Helical" evidence="8">
    <location>
        <begin position="27"/>
        <end position="53"/>
    </location>
</feature>
<organism evidence="10 11">
    <name type="scientific">Candidatus Rhodoblastus alkanivorans</name>
    <dbReference type="NCBI Taxonomy" id="2954117"/>
    <lineage>
        <taxon>Bacteria</taxon>
        <taxon>Pseudomonadati</taxon>
        <taxon>Pseudomonadota</taxon>
        <taxon>Alphaproteobacteria</taxon>
        <taxon>Hyphomicrobiales</taxon>
        <taxon>Rhodoblastaceae</taxon>
        <taxon>Rhodoblastus</taxon>
    </lineage>
</organism>
<evidence type="ECO:0000256" key="3">
    <source>
        <dbReference type="ARBA" id="ARBA00022448"/>
    </source>
</evidence>
<dbReference type="Gene3D" id="1.10.3720.10">
    <property type="entry name" value="MetI-like"/>
    <property type="match status" value="1"/>
</dbReference>
<evidence type="ECO:0000256" key="8">
    <source>
        <dbReference type="RuleBase" id="RU363032"/>
    </source>
</evidence>
<keyword evidence="4" id="KW-1003">Cell membrane</keyword>
<gene>
    <name evidence="10" type="ORF">K2U94_08205</name>
</gene>
<dbReference type="Pfam" id="PF00528">
    <property type="entry name" value="BPD_transp_1"/>
    <property type="match status" value="1"/>
</dbReference>
<dbReference type="PROSITE" id="PS50928">
    <property type="entry name" value="ABC_TM1"/>
    <property type="match status" value="1"/>
</dbReference>
<dbReference type="InterPro" id="IPR000515">
    <property type="entry name" value="MetI-like"/>
</dbReference>
<evidence type="ECO:0000259" key="9">
    <source>
        <dbReference type="PROSITE" id="PS50928"/>
    </source>
</evidence>
<evidence type="ECO:0000313" key="11">
    <source>
        <dbReference type="Proteomes" id="UP001139104"/>
    </source>
</evidence>
<feature type="transmembrane region" description="Helical" evidence="8">
    <location>
        <begin position="174"/>
        <end position="196"/>
    </location>
</feature>
<name>A0ABS9Z4Z7_9HYPH</name>
<keyword evidence="5 8" id="KW-0812">Transmembrane</keyword>